<keyword evidence="3" id="KW-1185">Reference proteome</keyword>
<dbReference type="InterPro" id="IPR036275">
    <property type="entry name" value="YdgH-like_sf"/>
</dbReference>
<name>A0AA35TGY5_GEOBA</name>
<dbReference type="AlphaFoldDB" id="A0AA35TGY5"/>
<dbReference type="SUPFAM" id="SSF159871">
    <property type="entry name" value="YdgH-like"/>
    <property type="match status" value="1"/>
</dbReference>
<evidence type="ECO:0000313" key="3">
    <source>
        <dbReference type="Proteomes" id="UP001174909"/>
    </source>
</evidence>
<feature type="chain" id="PRO_5041265587" evidence="1">
    <location>
        <begin position="21"/>
        <end position="137"/>
    </location>
</feature>
<proteinExistence type="predicted"/>
<keyword evidence="1" id="KW-0732">Signal</keyword>
<dbReference type="PROSITE" id="PS51257">
    <property type="entry name" value="PROKAR_LIPOPROTEIN"/>
    <property type="match status" value="1"/>
</dbReference>
<dbReference type="Proteomes" id="UP001174909">
    <property type="component" value="Unassembled WGS sequence"/>
</dbReference>
<protein>
    <submittedName>
        <fullName evidence="2">Uncharacterized protein</fullName>
    </submittedName>
</protein>
<reference evidence="2" key="1">
    <citation type="submission" date="2023-03" db="EMBL/GenBank/DDBJ databases">
        <authorList>
            <person name="Steffen K."/>
            <person name="Cardenas P."/>
        </authorList>
    </citation>
    <scope>NUCLEOTIDE SEQUENCE</scope>
</reference>
<dbReference type="EMBL" id="CASHTH010003595">
    <property type="protein sequence ID" value="CAI8046912.1"/>
    <property type="molecule type" value="Genomic_DNA"/>
</dbReference>
<evidence type="ECO:0000313" key="2">
    <source>
        <dbReference type="EMBL" id="CAI8046912.1"/>
    </source>
</evidence>
<organism evidence="2 3">
    <name type="scientific">Geodia barretti</name>
    <name type="common">Barrett's horny sponge</name>
    <dbReference type="NCBI Taxonomy" id="519541"/>
    <lineage>
        <taxon>Eukaryota</taxon>
        <taxon>Metazoa</taxon>
        <taxon>Porifera</taxon>
        <taxon>Demospongiae</taxon>
        <taxon>Heteroscleromorpha</taxon>
        <taxon>Tetractinellida</taxon>
        <taxon>Astrophorina</taxon>
        <taxon>Geodiidae</taxon>
        <taxon>Geodia</taxon>
    </lineage>
</organism>
<evidence type="ECO:0000256" key="1">
    <source>
        <dbReference type="SAM" id="SignalP"/>
    </source>
</evidence>
<accession>A0AA35TGY5</accession>
<gene>
    <name evidence="2" type="ORF">GBAR_LOCUS25938</name>
</gene>
<feature type="signal peptide" evidence="1">
    <location>
        <begin position="1"/>
        <end position="20"/>
    </location>
</feature>
<sequence length="137" mass="15490">MFKCTVSLLALLVLFVAACAKIDYIGQSYQPTTHVDLYFSEEDIREDYRVMGHVIAQANEGISIENLQKQLEAKAREKGADGIVIHGFDRIQTGETTTYNEEAKRGEKKRSIASITITSADEERQIKAIFIKYEQNL</sequence>
<comment type="caution">
    <text evidence="2">The sequence shown here is derived from an EMBL/GenBank/DDBJ whole genome shotgun (WGS) entry which is preliminary data.</text>
</comment>